<keyword evidence="7" id="KW-0653">Protein transport</keyword>
<feature type="domain" description="T2SS protein K first SAM-like" evidence="11">
    <location>
        <begin position="101"/>
        <end position="209"/>
    </location>
</feature>
<keyword evidence="9 10" id="KW-0472">Membrane</keyword>
<evidence type="ECO:0000313" key="13">
    <source>
        <dbReference type="Proteomes" id="UP000787472"/>
    </source>
</evidence>
<evidence type="ECO:0000256" key="7">
    <source>
        <dbReference type="ARBA" id="ARBA00022927"/>
    </source>
</evidence>
<dbReference type="PANTHER" id="PTHR38831:SF2">
    <property type="entry name" value="TYPE II SECRETION SYSTEM PROTEIN K"/>
    <property type="match status" value="1"/>
</dbReference>
<evidence type="ECO:0000256" key="4">
    <source>
        <dbReference type="ARBA" id="ARBA00022475"/>
    </source>
</evidence>
<keyword evidence="8 10" id="KW-1133">Transmembrane helix</keyword>
<dbReference type="AlphaFoldDB" id="A0A9E5JSJ8"/>
<keyword evidence="4" id="KW-1003">Cell membrane</keyword>
<dbReference type="InterPro" id="IPR038072">
    <property type="entry name" value="GspK_central_sf"/>
</dbReference>
<reference evidence="12" key="1">
    <citation type="submission" date="2020-03" db="EMBL/GenBank/DDBJ databases">
        <authorList>
            <person name="Guo F."/>
        </authorList>
    </citation>
    <scope>NUCLEOTIDE SEQUENCE</scope>
    <source>
        <strain evidence="12">JCM 30134</strain>
    </source>
</reference>
<dbReference type="GO" id="GO:0005886">
    <property type="term" value="C:plasma membrane"/>
    <property type="evidence" value="ECO:0007669"/>
    <property type="project" value="UniProtKB-SubCell"/>
</dbReference>
<evidence type="ECO:0000256" key="1">
    <source>
        <dbReference type="ARBA" id="ARBA00004533"/>
    </source>
</evidence>
<dbReference type="EMBL" id="JAAONZ010000005">
    <property type="protein sequence ID" value="NHO65774.1"/>
    <property type="molecule type" value="Genomic_DNA"/>
</dbReference>
<dbReference type="Pfam" id="PF21687">
    <property type="entry name" value="T2SSK_1st"/>
    <property type="match status" value="1"/>
</dbReference>
<evidence type="ECO:0000313" key="12">
    <source>
        <dbReference type="EMBL" id="NHO65774.1"/>
    </source>
</evidence>
<evidence type="ECO:0000256" key="5">
    <source>
        <dbReference type="ARBA" id="ARBA00022519"/>
    </source>
</evidence>
<evidence type="ECO:0000256" key="6">
    <source>
        <dbReference type="ARBA" id="ARBA00022692"/>
    </source>
</evidence>
<comment type="similarity">
    <text evidence="2">Belongs to the GSP K family.</text>
</comment>
<dbReference type="InterPro" id="IPR049031">
    <property type="entry name" value="T2SSK_SAM-like_1st"/>
</dbReference>
<keyword evidence="13" id="KW-1185">Reference proteome</keyword>
<evidence type="ECO:0000256" key="2">
    <source>
        <dbReference type="ARBA" id="ARBA00007246"/>
    </source>
</evidence>
<dbReference type="Gene3D" id="1.10.40.60">
    <property type="entry name" value="EpsJ-like"/>
    <property type="match status" value="1"/>
</dbReference>
<sequence length="329" mass="36171">MTTSSVCTGRDFPRDVFAQRPVRGCQGVALVGVLWTMTLLAVIASGLTMVGRSDTRLAADQIQSRQALYVAEGGLQLALLNLLNRDANVRWLADGGVHQLNLANATVELWVQDEMGKVNLNSAPYELLVKLFTGAGVIDAKASALADAILDWRDADDLRRLNGAEEQEYLNAGIGYSVRNAPFESVEELRQVLGIEPDIYDALEPLLTVGTRRSGINPEVAPVEVLLAVSNATESEVARYVEDRRKNHALGLKPPPPPEIPRQFLSRLKGINYTILTVASMESGVKAQMLASVALDRNNRRRPVRVSLWHQVPVDVERFEQDSLGERKL</sequence>
<keyword evidence="6 10" id="KW-0812">Transmembrane</keyword>
<dbReference type="InterPro" id="IPR005628">
    <property type="entry name" value="GspK"/>
</dbReference>
<feature type="transmembrane region" description="Helical" evidence="10">
    <location>
        <begin position="27"/>
        <end position="47"/>
    </location>
</feature>
<evidence type="ECO:0000259" key="11">
    <source>
        <dbReference type="Pfam" id="PF21687"/>
    </source>
</evidence>
<dbReference type="GO" id="GO:0009306">
    <property type="term" value="P:protein secretion"/>
    <property type="evidence" value="ECO:0007669"/>
    <property type="project" value="InterPro"/>
</dbReference>
<evidence type="ECO:0000256" key="8">
    <source>
        <dbReference type="ARBA" id="ARBA00022989"/>
    </source>
</evidence>
<comment type="caution">
    <text evidence="12">The sequence shown here is derived from an EMBL/GenBank/DDBJ whole genome shotgun (WGS) entry which is preliminary data.</text>
</comment>
<dbReference type="RefSeq" id="WP_167185306.1">
    <property type="nucleotide sequence ID" value="NZ_JAAONZ010000005.1"/>
</dbReference>
<organism evidence="12 13">
    <name type="scientific">Pseudomaricurvus hydrocarbonicus</name>
    <dbReference type="NCBI Taxonomy" id="1470433"/>
    <lineage>
        <taxon>Bacteria</taxon>
        <taxon>Pseudomonadati</taxon>
        <taxon>Pseudomonadota</taxon>
        <taxon>Gammaproteobacteria</taxon>
        <taxon>Cellvibrionales</taxon>
        <taxon>Cellvibrionaceae</taxon>
        <taxon>Pseudomaricurvus</taxon>
    </lineage>
</organism>
<proteinExistence type="inferred from homology"/>
<keyword evidence="5" id="KW-0997">Cell inner membrane</keyword>
<accession>A0A9E5JSJ8</accession>
<gene>
    <name evidence="12" type="ORF">G8770_09495</name>
</gene>
<protein>
    <submittedName>
        <fullName evidence="12">General secretion pathway protein GspK</fullName>
    </submittedName>
</protein>
<dbReference type="SUPFAM" id="SSF158544">
    <property type="entry name" value="GspK insert domain-like"/>
    <property type="match status" value="1"/>
</dbReference>
<evidence type="ECO:0000256" key="10">
    <source>
        <dbReference type="SAM" id="Phobius"/>
    </source>
</evidence>
<evidence type="ECO:0000256" key="9">
    <source>
        <dbReference type="ARBA" id="ARBA00023136"/>
    </source>
</evidence>
<name>A0A9E5JSJ8_9GAMM</name>
<evidence type="ECO:0000256" key="3">
    <source>
        <dbReference type="ARBA" id="ARBA00022448"/>
    </source>
</evidence>
<comment type="subcellular location">
    <subcellularLocation>
        <location evidence="1">Cell inner membrane</location>
    </subcellularLocation>
</comment>
<dbReference type="PANTHER" id="PTHR38831">
    <property type="entry name" value="TYPE II SECRETION SYSTEM PROTEIN K"/>
    <property type="match status" value="1"/>
</dbReference>
<dbReference type="Proteomes" id="UP000787472">
    <property type="component" value="Unassembled WGS sequence"/>
</dbReference>
<keyword evidence="3" id="KW-0813">Transport</keyword>